<dbReference type="NCBIfam" id="TIGR01420">
    <property type="entry name" value="pilT_fam"/>
    <property type="match status" value="1"/>
</dbReference>
<comment type="similarity">
    <text evidence="1">Belongs to the GSP E family.</text>
</comment>
<accession>A0A0G1A908</accession>
<evidence type="ECO:0000313" key="3">
    <source>
        <dbReference type="EMBL" id="KKS57429.1"/>
    </source>
</evidence>
<gene>
    <name evidence="3" type="ORF">UV20_C0001G0069</name>
</gene>
<dbReference type="SUPFAM" id="SSF52540">
    <property type="entry name" value="P-loop containing nucleoside triphosphate hydrolases"/>
    <property type="match status" value="1"/>
</dbReference>
<dbReference type="Gene3D" id="3.30.450.90">
    <property type="match status" value="1"/>
</dbReference>
<dbReference type="PANTHER" id="PTHR30486:SF6">
    <property type="entry name" value="TYPE IV PILUS RETRACTATION ATPASE PILT"/>
    <property type="match status" value="1"/>
</dbReference>
<comment type="caution">
    <text evidence="3">The sequence shown here is derived from an EMBL/GenBank/DDBJ whole genome shotgun (WGS) entry which is preliminary data.</text>
</comment>
<dbReference type="InterPro" id="IPR050921">
    <property type="entry name" value="T4SS_GSP_E_ATPase"/>
</dbReference>
<sequence length="454" mass="50514">MLAQSGWGDLPSTLGSPSFASVSGSPRDFACWQNNAPAFKSPRKQNYLLAQSGWGDLNPRPHRPERCALASCATARYADYKANCSKNQDMLKLRARNQPFLNLKLIMKQIKSYFEYAIEKKASDLHLVAEELPLIRIHGNLEEIEDKKLPLAELKEQIFTLLNKDQEEKFTEEKELDFGLEIGGNRFRINVHQQEGKIGLAARLIPTEIPAPKDLGFSPIMYELPKMLDGLILVTGPTGCGKSTTVASMLEMINEERKTHIVTIEDPIEFAFEDKKSLIEQREVGRDTKSFHEALKRVLRQDPNVIFVGEMRDPETISAALTAAETGHLVFSTLHTPSAAESVERIVDVFEGYKQKQILVQLASVLRAVISQQLVPGKKSGLVAVREILINTPAVANLIRENKIAQIPSAIQTGAKDGMITLSNDLADLVKQGLVDEETAKRRTGESGSRKKYI</sequence>
<dbReference type="InterPro" id="IPR001482">
    <property type="entry name" value="T2SS/T4SS_dom"/>
</dbReference>
<dbReference type="GO" id="GO:0005524">
    <property type="term" value="F:ATP binding"/>
    <property type="evidence" value="ECO:0007669"/>
    <property type="project" value="InterPro"/>
</dbReference>
<dbReference type="PATRIC" id="fig|1619039.3.peg.71"/>
<protein>
    <submittedName>
        <fullName evidence="3">Twitching motility protein</fullName>
    </submittedName>
</protein>
<dbReference type="AlphaFoldDB" id="A0A0G1A908"/>
<feature type="domain" description="Bacterial type II secretion system protein E" evidence="2">
    <location>
        <begin position="104"/>
        <end position="376"/>
    </location>
</feature>
<dbReference type="InterPro" id="IPR027417">
    <property type="entry name" value="P-loop_NTPase"/>
</dbReference>
<name>A0A0G1A908_9BACT</name>
<dbReference type="Pfam" id="PF00437">
    <property type="entry name" value="T2SSE"/>
    <property type="match status" value="1"/>
</dbReference>
<dbReference type="InterPro" id="IPR006321">
    <property type="entry name" value="PilT/PilU"/>
</dbReference>
<evidence type="ECO:0000313" key="4">
    <source>
        <dbReference type="Proteomes" id="UP000034837"/>
    </source>
</evidence>
<evidence type="ECO:0000256" key="1">
    <source>
        <dbReference type="ARBA" id="ARBA00006611"/>
    </source>
</evidence>
<dbReference type="PANTHER" id="PTHR30486">
    <property type="entry name" value="TWITCHING MOTILITY PROTEIN PILT"/>
    <property type="match status" value="1"/>
</dbReference>
<dbReference type="GO" id="GO:0016887">
    <property type="term" value="F:ATP hydrolysis activity"/>
    <property type="evidence" value="ECO:0007669"/>
    <property type="project" value="InterPro"/>
</dbReference>
<dbReference type="Proteomes" id="UP000034837">
    <property type="component" value="Unassembled WGS sequence"/>
</dbReference>
<evidence type="ECO:0000259" key="2">
    <source>
        <dbReference type="Pfam" id="PF00437"/>
    </source>
</evidence>
<dbReference type="CDD" id="cd01131">
    <property type="entry name" value="PilT"/>
    <property type="match status" value="1"/>
</dbReference>
<dbReference type="Gene3D" id="3.40.50.300">
    <property type="entry name" value="P-loop containing nucleotide triphosphate hydrolases"/>
    <property type="match status" value="1"/>
</dbReference>
<proteinExistence type="inferred from homology"/>
<reference evidence="3 4" key="1">
    <citation type="journal article" date="2015" name="Nature">
        <title>rRNA introns, odd ribosomes, and small enigmatic genomes across a large radiation of phyla.</title>
        <authorList>
            <person name="Brown C.T."/>
            <person name="Hug L.A."/>
            <person name="Thomas B.C."/>
            <person name="Sharon I."/>
            <person name="Castelle C.J."/>
            <person name="Singh A."/>
            <person name="Wilkins M.J."/>
            <person name="Williams K.H."/>
            <person name="Banfield J.F."/>
        </authorList>
    </citation>
    <scope>NUCLEOTIDE SEQUENCE [LARGE SCALE GENOMIC DNA]</scope>
</reference>
<dbReference type="EMBL" id="LCDO01000001">
    <property type="protein sequence ID" value="KKS57429.1"/>
    <property type="molecule type" value="Genomic_DNA"/>
</dbReference>
<organism evidence="3 4">
    <name type="scientific">Candidatus Magasanikbacteria bacterium GW2011_GWA2_42_32</name>
    <dbReference type="NCBI Taxonomy" id="1619039"/>
    <lineage>
        <taxon>Bacteria</taxon>
        <taxon>Candidatus Magasanikiibacteriota</taxon>
    </lineage>
</organism>